<keyword evidence="1" id="KW-0472">Membrane</keyword>
<feature type="transmembrane region" description="Helical" evidence="1">
    <location>
        <begin position="276"/>
        <end position="294"/>
    </location>
</feature>
<keyword evidence="1" id="KW-0812">Transmembrane</keyword>
<feature type="transmembrane region" description="Helical" evidence="1">
    <location>
        <begin position="163"/>
        <end position="181"/>
    </location>
</feature>
<organism evidence="3 4">
    <name type="scientific">Rhizorhabdus dicambivorans</name>
    <dbReference type="NCBI Taxonomy" id="1850238"/>
    <lineage>
        <taxon>Bacteria</taxon>
        <taxon>Pseudomonadati</taxon>
        <taxon>Pseudomonadota</taxon>
        <taxon>Alphaproteobacteria</taxon>
        <taxon>Sphingomonadales</taxon>
        <taxon>Sphingomonadaceae</taxon>
        <taxon>Rhizorhabdus</taxon>
    </lineage>
</organism>
<feature type="transmembrane region" description="Helical" evidence="1">
    <location>
        <begin position="51"/>
        <end position="69"/>
    </location>
</feature>
<evidence type="ECO:0000313" key="3">
    <source>
        <dbReference type="EMBL" id="PCE40472.1"/>
    </source>
</evidence>
<comment type="caution">
    <text evidence="3">The sequence shown here is derived from an EMBL/GenBank/DDBJ whole genome shotgun (WGS) entry which is preliminary data.</text>
</comment>
<sequence>MQGPDRTNFAAPHDSGAVVTRAFLAMVLANVMLAFGPWLVRLADVSALGSAFWRLSLAALPLFLLARMVRQPIPRLSPGLLGMIAIGGLCFAVDLGFWHIGIHHTKLANATLFGNFATFLLAAYALASTRRLPDRYQSAALLLAALGTLLLLGRSYQLDARNLTGDLLCILAGVFYTGYLIAMSRARGALQPVPLLLISTVAGMAPLLVFAIADGGPVWPQDWTPLLLLAIGSQVIGQGCMVYAIGHLSPMVIGLGLLIQPVIAAAVGSLRYGERLGLADIIGGLAVCAALVLVRMSHSGQAGDQGVEARP</sequence>
<dbReference type="Pfam" id="PF00892">
    <property type="entry name" value="EamA"/>
    <property type="match status" value="2"/>
</dbReference>
<evidence type="ECO:0000259" key="2">
    <source>
        <dbReference type="Pfam" id="PF00892"/>
    </source>
</evidence>
<dbReference type="GO" id="GO:0016020">
    <property type="term" value="C:membrane"/>
    <property type="evidence" value="ECO:0007669"/>
    <property type="project" value="InterPro"/>
</dbReference>
<dbReference type="InterPro" id="IPR000620">
    <property type="entry name" value="EamA_dom"/>
</dbReference>
<evidence type="ECO:0000313" key="4">
    <source>
        <dbReference type="Proteomes" id="UP000218934"/>
    </source>
</evidence>
<dbReference type="KEGG" id="rdi:CMV14_00075"/>
<feature type="transmembrane region" description="Helical" evidence="1">
    <location>
        <begin position="107"/>
        <end position="127"/>
    </location>
</feature>
<accession>A0A2A4FS06</accession>
<dbReference type="AlphaFoldDB" id="A0A2A4FS06"/>
<keyword evidence="4" id="KW-1185">Reference proteome</keyword>
<reference evidence="3 4" key="1">
    <citation type="submission" date="2017-09" db="EMBL/GenBank/DDBJ databases">
        <title>The Catabolism of 3,6-Dichlorosalicylic acid is Initiated by the Cytochrome P450 Monooxygenase DsmABC in Rhizorhabdus dicambivorans Ndbn-20.</title>
        <authorList>
            <person name="Na L."/>
        </authorList>
    </citation>
    <scope>NUCLEOTIDE SEQUENCE [LARGE SCALE GENOMIC DNA]</scope>
    <source>
        <strain evidence="3 4">Ndbn-20m</strain>
    </source>
</reference>
<proteinExistence type="predicted"/>
<protein>
    <submittedName>
        <fullName evidence="3">EamA/RhaT family transporter</fullName>
    </submittedName>
</protein>
<dbReference type="SUPFAM" id="SSF103481">
    <property type="entry name" value="Multidrug resistance efflux transporter EmrE"/>
    <property type="match status" value="2"/>
</dbReference>
<feature type="transmembrane region" description="Helical" evidence="1">
    <location>
        <begin position="81"/>
        <end position="101"/>
    </location>
</feature>
<name>A0A2A4FS06_9SPHN</name>
<feature type="transmembrane region" description="Helical" evidence="1">
    <location>
        <begin position="193"/>
        <end position="213"/>
    </location>
</feature>
<feature type="domain" description="EamA" evidence="2">
    <location>
        <begin position="164"/>
        <end position="294"/>
    </location>
</feature>
<dbReference type="Proteomes" id="UP000218934">
    <property type="component" value="Unassembled WGS sequence"/>
</dbReference>
<feature type="transmembrane region" description="Helical" evidence="1">
    <location>
        <begin position="225"/>
        <end position="245"/>
    </location>
</feature>
<keyword evidence="1" id="KW-1133">Transmembrane helix</keyword>
<gene>
    <name evidence="3" type="ORF">COO09_19880</name>
</gene>
<dbReference type="OrthoDB" id="8770617at2"/>
<feature type="transmembrane region" description="Helical" evidence="1">
    <location>
        <begin position="252"/>
        <end position="270"/>
    </location>
</feature>
<dbReference type="PANTHER" id="PTHR22911:SF76">
    <property type="entry name" value="EAMA DOMAIN-CONTAINING PROTEIN"/>
    <property type="match status" value="1"/>
</dbReference>
<dbReference type="EMBL" id="NWUF01000027">
    <property type="protein sequence ID" value="PCE40472.1"/>
    <property type="molecule type" value="Genomic_DNA"/>
</dbReference>
<dbReference type="PANTHER" id="PTHR22911">
    <property type="entry name" value="ACYL-MALONYL CONDENSING ENZYME-RELATED"/>
    <property type="match status" value="1"/>
</dbReference>
<feature type="transmembrane region" description="Helical" evidence="1">
    <location>
        <begin position="139"/>
        <end position="157"/>
    </location>
</feature>
<dbReference type="InterPro" id="IPR037185">
    <property type="entry name" value="EmrE-like"/>
</dbReference>
<feature type="transmembrane region" description="Helical" evidence="1">
    <location>
        <begin position="21"/>
        <end position="39"/>
    </location>
</feature>
<feature type="domain" description="EamA" evidence="2">
    <location>
        <begin position="22"/>
        <end position="152"/>
    </location>
</feature>
<evidence type="ECO:0000256" key="1">
    <source>
        <dbReference type="SAM" id="Phobius"/>
    </source>
</evidence>